<keyword evidence="5" id="KW-1185">Reference proteome</keyword>
<comment type="subcellular location">
    <subcellularLocation>
        <location evidence="1">Cytoplasm</location>
        <location evidence="1">P-body</location>
    </subcellularLocation>
</comment>
<dbReference type="EMBL" id="JWZT01002870">
    <property type="protein sequence ID" value="KII68384.1"/>
    <property type="molecule type" value="Genomic_DNA"/>
</dbReference>
<evidence type="ECO:0000313" key="4">
    <source>
        <dbReference type="EMBL" id="KII68384.1"/>
    </source>
</evidence>
<dbReference type="Proteomes" id="UP000031668">
    <property type="component" value="Unassembled WGS sequence"/>
</dbReference>
<evidence type="ECO:0000256" key="2">
    <source>
        <dbReference type="ARBA" id="ARBA00014171"/>
    </source>
</evidence>
<protein>
    <recommendedName>
        <fullName evidence="2">CCR4-NOT transcription complex subunit 9</fullName>
    </recommendedName>
    <alternativeName>
        <fullName evidence="3">Cell differentiation protein RQCD1 homolog</fullName>
    </alternativeName>
</protein>
<accession>A0A0C2ISG5</accession>
<dbReference type="AlphaFoldDB" id="A0A0C2ISG5"/>
<evidence type="ECO:0000256" key="3">
    <source>
        <dbReference type="ARBA" id="ARBA00030283"/>
    </source>
</evidence>
<dbReference type="GO" id="GO:0030014">
    <property type="term" value="C:CCR4-NOT complex"/>
    <property type="evidence" value="ECO:0007669"/>
    <property type="project" value="InterPro"/>
</dbReference>
<reference evidence="4 5" key="1">
    <citation type="journal article" date="2014" name="Genome Biol. Evol.">
        <title>The genome of the myxosporean Thelohanellus kitauei shows adaptations to nutrient acquisition within its fish host.</title>
        <authorList>
            <person name="Yang Y."/>
            <person name="Xiong J."/>
            <person name="Zhou Z."/>
            <person name="Huo F."/>
            <person name="Miao W."/>
            <person name="Ran C."/>
            <person name="Liu Y."/>
            <person name="Zhang J."/>
            <person name="Feng J."/>
            <person name="Wang M."/>
            <person name="Wang M."/>
            <person name="Wang L."/>
            <person name="Yao B."/>
        </authorList>
    </citation>
    <scope>NUCLEOTIDE SEQUENCE [LARGE SCALE GENOMIC DNA]</scope>
    <source>
        <strain evidence="4">Wuqing</strain>
    </source>
</reference>
<name>A0A0C2ISG5_THEKT</name>
<proteinExistence type="predicted"/>
<organism evidence="4 5">
    <name type="scientific">Thelohanellus kitauei</name>
    <name type="common">Myxosporean</name>
    <dbReference type="NCBI Taxonomy" id="669202"/>
    <lineage>
        <taxon>Eukaryota</taxon>
        <taxon>Metazoa</taxon>
        <taxon>Cnidaria</taxon>
        <taxon>Myxozoa</taxon>
        <taxon>Myxosporea</taxon>
        <taxon>Bivalvulida</taxon>
        <taxon>Platysporina</taxon>
        <taxon>Myxobolidae</taxon>
        <taxon>Thelohanellus</taxon>
    </lineage>
</organism>
<dbReference type="Pfam" id="PF04078">
    <property type="entry name" value="Rcd1"/>
    <property type="match status" value="1"/>
</dbReference>
<evidence type="ECO:0000313" key="5">
    <source>
        <dbReference type="Proteomes" id="UP000031668"/>
    </source>
</evidence>
<dbReference type="GO" id="GO:0000932">
    <property type="term" value="C:P-body"/>
    <property type="evidence" value="ECO:0007669"/>
    <property type="project" value="UniProtKB-SubCell"/>
</dbReference>
<sequence>MELNIQSDEEKLLETALSGNIFEVISRMIVNHHNELAKTVALYTLLKIMEKEIGLRKMFESHDQTRCIFGALRTMILEVVNNSDQPNYKICKHTVKIYKILFDYRKNVEYPVLKEIPIEINSEHIKDILSKDNQGLAIWQKLVEEVRHQRKENSKHIYHASLQALKDSSNQK</sequence>
<comment type="caution">
    <text evidence="4">The sequence shown here is derived from an EMBL/GenBank/DDBJ whole genome shotgun (WGS) entry which is preliminary data.</text>
</comment>
<dbReference type="GO" id="GO:0006402">
    <property type="term" value="P:mRNA catabolic process"/>
    <property type="evidence" value="ECO:0007669"/>
    <property type="project" value="InterPro"/>
</dbReference>
<dbReference type="InterPro" id="IPR011989">
    <property type="entry name" value="ARM-like"/>
</dbReference>
<dbReference type="OrthoDB" id="1183224at2759"/>
<dbReference type="Gene3D" id="1.25.10.10">
    <property type="entry name" value="Leucine-rich Repeat Variant"/>
    <property type="match status" value="1"/>
</dbReference>
<dbReference type="InterPro" id="IPR007216">
    <property type="entry name" value="CNOT9"/>
</dbReference>
<gene>
    <name evidence="4" type="ORF">RF11_06832</name>
</gene>
<evidence type="ECO:0000256" key="1">
    <source>
        <dbReference type="ARBA" id="ARBA00004201"/>
    </source>
</evidence>